<evidence type="ECO:0008006" key="3">
    <source>
        <dbReference type="Google" id="ProtNLM"/>
    </source>
</evidence>
<comment type="caution">
    <text evidence="1">The sequence shown here is derived from an EMBL/GenBank/DDBJ whole genome shotgun (WGS) entry which is preliminary data.</text>
</comment>
<dbReference type="AlphaFoldDB" id="A0A1G2TFH6"/>
<accession>A0A1G2TFH6</accession>
<proteinExistence type="predicted"/>
<organism evidence="1 2">
    <name type="scientific">Candidatus Zambryskibacteria bacterium RIFCSPHIGHO2_02_FULL_43_14</name>
    <dbReference type="NCBI Taxonomy" id="1802748"/>
    <lineage>
        <taxon>Bacteria</taxon>
        <taxon>Candidatus Zambryskiibacteriota</taxon>
    </lineage>
</organism>
<sequence length="67" mass="7460">MQEKVVKSPNISVIKKQHINKWVALSTDYKKLLAVGDSLSAVLKKTKQSNKIVIKVLPDLGYAPISR</sequence>
<evidence type="ECO:0000313" key="1">
    <source>
        <dbReference type="EMBL" id="OHA95993.1"/>
    </source>
</evidence>
<name>A0A1G2TFH6_9BACT</name>
<reference evidence="1 2" key="1">
    <citation type="journal article" date="2016" name="Nat. Commun.">
        <title>Thousands of microbial genomes shed light on interconnected biogeochemical processes in an aquifer system.</title>
        <authorList>
            <person name="Anantharaman K."/>
            <person name="Brown C.T."/>
            <person name="Hug L.A."/>
            <person name="Sharon I."/>
            <person name="Castelle C.J."/>
            <person name="Probst A.J."/>
            <person name="Thomas B.C."/>
            <person name="Singh A."/>
            <person name="Wilkins M.J."/>
            <person name="Karaoz U."/>
            <person name="Brodie E.L."/>
            <person name="Williams K.H."/>
            <person name="Hubbard S.S."/>
            <person name="Banfield J.F."/>
        </authorList>
    </citation>
    <scope>NUCLEOTIDE SEQUENCE [LARGE SCALE GENOMIC DNA]</scope>
</reference>
<protein>
    <recommendedName>
        <fullName evidence="3">DUF5678 domain-containing protein</fullName>
    </recommendedName>
</protein>
<dbReference type="EMBL" id="MHVR01000013">
    <property type="protein sequence ID" value="OHA95993.1"/>
    <property type="molecule type" value="Genomic_DNA"/>
</dbReference>
<dbReference type="Proteomes" id="UP000178175">
    <property type="component" value="Unassembled WGS sequence"/>
</dbReference>
<evidence type="ECO:0000313" key="2">
    <source>
        <dbReference type="Proteomes" id="UP000178175"/>
    </source>
</evidence>
<gene>
    <name evidence="1" type="ORF">A3C70_01050</name>
</gene>